<evidence type="ECO:0000313" key="1">
    <source>
        <dbReference type="EMBL" id="AOO90586.1"/>
    </source>
</evidence>
<protein>
    <submittedName>
        <fullName evidence="1">Uncharacterized protein</fullName>
    </submittedName>
</protein>
<reference evidence="1" key="1">
    <citation type="journal article" date="2015" name="BMC Genomics">
        <title>Transcriptome profiling of a Rhizobium leguminosarum bv. trifolii rosR mutant reveals the role of the transcriptional regulator RosR in motility, synthesis of cell-surface components, and other cellular processes.</title>
        <authorList>
            <person name="Rachwal K."/>
            <person name="Matczynska E."/>
            <person name="Janczarek M."/>
        </authorList>
    </citation>
    <scope>NUCLEOTIDE SEQUENCE</scope>
    <source>
        <strain evidence="1">Rt24.2</strain>
    </source>
</reference>
<reference evidence="1" key="2">
    <citation type="journal article" date="2016" name="Front. Microbiol.">
        <title>The Regulatory Protein RosR Affects Rhizobium leguminosarum bv. trifolii Protein Profiles, Cell Surface Properties, and Symbiosis with Clover.</title>
        <authorList>
            <person name="Rachwal K."/>
            <person name="Boguszewska A."/>
            <person name="Kopcinska J."/>
            <person name="Karas M."/>
            <person name="Tchorzewski M."/>
            <person name="Janczarek M."/>
        </authorList>
    </citation>
    <scope>NUCLEOTIDE SEQUENCE</scope>
    <source>
        <strain evidence="1">Rt24.2</strain>
    </source>
</reference>
<dbReference type="GeneID" id="61426892"/>
<dbReference type="RefSeq" id="WP_065276598.1">
    <property type="nucleotide sequence ID" value="NZ_CP050086.1"/>
</dbReference>
<sequence length="279" mass="30377">MRISEASTAEGGAVGSMRDGKLDQKFLLYGEDGSPNNYLLNVGLTGGGGWGTPRHRHNFDQIRYVLKGKYPASPHKIMDEGSVAYFPESVHYGPQDRPEGLEMMVIQFGGASGAGFLSTPRREAANEALKAKGEFKNGIFTWVDEKGQTHNQDGATACYEEAMGKKMVLAPPRYDDIIMMDPKGYDWIATGQPGVSTKRLGTFTERNIDIGFIKVDAGATFNTGTRGQIEVLFMSKGNVTVDGKTYGEKTAIELLPSDAPVDIKASEEALFFTVTLPKF</sequence>
<dbReference type="EMBL" id="KX488222">
    <property type="protein sequence ID" value="AOO90586.1"/>
    <property type="molecule type" value="Genomic_DNA"/>
</dbReference>
<dbReference type="SUPFAM" id="SSF51182">
    <property type="entry name" value="RmlC-like cupins"/>
    <property type="match status" value="2"/>
</dbReference>
<accession>A0A1B8RCP4</accession>
<dbReference type="AlphaFoldDB" id="A0A1B8RCP4"/>
<proteinExistence type="predicted"/>
<dbReference type="InterPro" id="IPR011051">
    <property type="entry name" value="RmlC_Cupin_sf"/>
</dbReference>
<name>A0A1B8RCP4_RHILT</name>
<organism evidence="1">
    <name type="scientific">Rhizobium leguminosarum bv. trifolii</name>
    <dbReference type="NCBI Taxonomy" id="386"/>
    <lineage>
        <taxon>Bacteria</taxon>
        <taxon>Pseudomonadati</taxon>
        <taxon>Pseudomonadota</taxon>
        <taxon>Alphaproteobacteria</taxon>
        <taxon>Hyphomicrobiales</taxon>
        <taxon>Rhizobiaceae</taxon>
        <taxon>Rhizobium/Agrobacterium group</taxon>
        <taxon>Rhizobium</taxon>
    </lineage>
</organism>